<organism evidence="3 4">
    <name type="scientific">Brevibacillus laterosporus</name>
    <name type="common">Bacillus laterosporus</name>
    <dbReference type="NCBI Taxonomy" id="1465"/>
    <lineage>
        <taxon>Bacteria</taxon>
        <taxon>Bacillati</taxon>
        <taxon>Bacillota</taxon>
        <taxon>Bacilli</taxon>
        <taxon>Bacillales</taxon>
        <taxon>Paenibacillaceae</taxon>
        <taxon>Brevibacillus</taxon>
    </lineage>
</organism>
<reference evidence="3 4" key="1">
    <citation type="submission" date="2018-02" db="EMBL/GenBank/DDBJ databases">
        <title>Comparative analysis of genomes of three Brevibacillus laterosporus strains producers of potent antimicrobials isolated from silage.</title>
        <authorList>
            <person name="Kojic M."/>
            <person name="Miljkovic M."/>
            <person name="Studholme D."/>
            <person name="Filipic B."/>
        </authorList>
    </citation>
    <scope>NUCLEOTIDE SEQUENCE [LARGE SCALE GENOMIC DNA]</scope>
    <source>
        <strain evidence="3 4">BGSP11</strain>
    </source>
</reference>
<evidence type="ECO:0000313" key="4">
    <source>
        <dbReference type="Proteomes" id="UP000239759"/>
    </source>
</evidence>
<dbReference type="EMBL" id="PRKQ01000019">
    <property type="protein sequence ID" value="PPA93922.1"/>
    <property type="molecule type" value="Genomic_DNA"/>
</dbReference>
<evidence type="ECO:0000259" key="2">
    <source>
        <dbReference type="Pfam" id="PF15978"/>
    </source>
</evidence>
<name>A0AAP8QD35_BRELA</name>
<gene>
    <name evidence="3" type="ORF">C4A77_15800</name>
</gene>
<evidence type="ECO:0000313" key="3">
    <source>
        <dbReference type="EMBL" id="PPA93922.1"/>
    </source>
</evidence>
<dbReference type="Proteomes" id="UP000239759">
    <property type="component" value="Unassembled WGS sequence"/>
</dbReference>
<proteinExistence type="predicted"/>
<dbReference type="RefSeq" id="WP_104032490.1">
    <property type="nucleotide sequence ID" value="NZ_PRKQ01000019.1"/>
</dbReference>
<feature type="domain" description="Transposon Tn7 transposition protein TnsD C-terminal" evidence="2">
    <location>
        <begin position="200"/>
        <end position="425"/>
    </location>
</feature>
<feature type="domain" description="TniQ" evidence="1">
    <location>
        <begin position="4"/>
        <end position="157"/>
    </location>
</feature>
<feature type="domain" description="Transposon Tn7 transposition protein TnsD C-terminal" evidence="2">
    <location>
        <begin position="453"/>
        <end position="518"/>
    </location>
</feature>
<dbReference type="Pfam" id="PF15978">
    <property type="entry name" value="TnsD"/>
    <property type="match status" value="2"/>
</dbReference>
<dbReference type="InterPro" id="IPR009492">
    <property type="entry name" value="TniQ"/>
</dbReference>
<dbReference type="AlphaFoldDB" id="A0AAP8QD35"/>
<sequence length="588" mass="67942">MLTFFTNPYPDELLYSAVARYHYYTGNLDLKDTLEEVFGSRNVSPSVGISTHLEAFVNQVGGGYTIEEILQKHSVYPYYAPFLSREKQQLLVSDAAGQGQALYTRLGVVAGGICKKDGLFYCPACAKEDVVLFGEAYIHRQHQIDGIFYCGKHSVALRKYPITWSTVSRIALIRFDHTLMDLSIRLINDSDPDTKVELILARMAEKLMKMPIDLLDRDKVRSKYHLLLRNRNLMTATKSVRQTELHNLFTTSMSLTLLKKLESDIDINYEYNWLRILTRKCKRHVHPLRHLLMLYFLDQDIEGMLEIRSFEGTFGHSPWPCLNKAAPHFNDDVITRVQITRDYKTGDPIGTFICSCGFVYARKGPDQNVQDRYRIGRVKNYGSVWMSKLEQLNSESMSIRAIARTLGVDSKTVLKYLSQDISERILIKDDKKIGKIEHSPFTPKTSDKKSSLKSQVSYRVNWSARDNEYCVKIKELHNSLLNQQPSVRITKSILAKHLGKSAMLDHKLNSLPQTKQLLAEIKESVQQFQIRRCKQLIDQMIIHQEPVILWKVQRIGGIKSYHFHHIKPLLERYIHIRQGWCIDELQNS</sequence>
<evidence type="ECO:0000259" key="1">
    <source>
        <dbReference type="Pfam" id="PF06527"/>
    </source>
</evidence>
<dbReference type="InterPro" id="IPR032750">
    <property type="entry name" value="TnsD_C"/>
</dbReference>
<dbReference type="Pfam" id="PF06527">
    <property type="entry name" value="TniQ"/>
    <property type="match status" value="1"/>
</dbReference>
<accession>A0AAP8QD35</accession>
<protein>
    <submittedName>
        <fullName evidence="3">Transposase</fullName>
    </submittedName>
</protein>
<comment type="caution">
    <text evidence="3">The sequence shown here is derived from an EMBL/GenBank/DDBJ whole genome shotgun (WGS) entry which is preliminary data.</text>
</comment>